<protein>
    <submittedName>
        <fullName evidence="2">Uncharacterized protein</fullName>
    </submittedName>
</protein>
<gene>
    <name evidence="2" type="ORF">AVDCRST_MAG33-1637</name>
</gene>
<name>A0A6J4UYN2_9BACT</name>
<dbReference type="EMBL" id="CADCWK010000166">
    <property type="protein sequence ID" value="CAA9560546.1"/>
    <property type="molecule type" value="Genomic_DNA"/>
</dbReference>
<feature type="non-terminal residue" evidence="2">
    <location>
        <position position="84"/>
    </location>
</feature>
<feature type="non-terminal residue" evidence="2">
    <location>
        <position position="1"/>
    </location>
</feature>
<feature type="compositionally biased region" description="Basic and acidic residues" evidence="1">
    <location>
        <begin position="1"/>
        <end position="23"/>
    </location>
</feature>
<organism evidence="2">
    <name type="scientific">uncultured Thermomicrobiales bacterium</name>
    <dbReference type="NCBI Taxonomy" id="1645740"/>
    <lineage>
        <taxon>Bacteria</taxon>
        <taxon>Pseudomonadati</taxon>
        <taxon>Thermomicrobiota</taxon>
        <taxon>Thermomicrobia</taxon>
        <taxon>Thermomicrobiales</taxon>
        <taxon>environmental samples</taxon>
    </lineage>
</organism>
<proteinExistence type="predicted"/>
<dbReference type="AlphaFoldDB" id="A0A6J4UYN2"/>
<reference evidence="2" key="1">
    <citation type="submission" date="2020-02" db="EMBL/GenBank/DDBJ databases">
        <authorList>
            <person name="Meier V. D."/>
        </authorList>
    </citation>
    <scope>NUCLEOTIDE SEQUENCE</scope>
    <source>
        <strain evidence="2">AVDCRST_MAG33</strain>
    </source>
</reference>
<feature type="region of interest" description="Disordered" evidence="1">
    <location>
        <begin position="1"/>
        <end position="84"/>
    </location>
</feature>
<sequence length="84" mass="8796">VGGGRRRDVLDRRDDQRPGRTDHPGGGLGLSPGDGEDAGDGGRRCRRAAPGLGQRAAGPHGPRSRLRRPGELRGLGHGAEARFV</sequence>
<evidence type="ECO:0000313" key="2">
    <source>
        <dbReference type="EMBL" id="CAA9560546.1"/>
    </source>
</evidence>
<accession>A0A6J4UYN2</accession>
<evidence type="ECO:0000256" key="1">
    <source>
        <dbReference type="SAM" id="MobiDB-lite"/>
    </source>
</evidence>